<dbReference type="AlphaFoldDB" id="A0A8B7NCG6"/>
<keyword evidence="3" id="KW-1185">Reference proteome</keyword>
<dbReference type="SUPFAM" id="SSF100910">
    <property type="entry name" value="Chemosensory protein Csp2"/>
    <property type="match status" value="1"/>
</dbReference>
<dbReference type="OrthoDB" id="10486973at2759"/>
<feature type="compositionally biased region" description="Polar residues" evidence="1">
    <location>
        <begin position="70"/>
        <end position="88"/>
    </location>
</feature>
<dbReference type="Proteomes" id="UP000694843">
    <property type="component" value="Unplaced"/>
</dbReference>
<organism evidence="3 4">
    <name type="scientific">Hyalella azteca</name>
    <name type="common">Amphipod</name>
    <dbReference type="NCBI Taxonomy" id="294128"/>
    <lineage>
        <taxon>Eukaryota</taxon>
        <taxon>Metazoa</taxon>
        <taxon>Ecdysozoa</taxon>
        <taxon>Arthropoda</taxon>
        <taxon>Crustacea</taxon>
        <taxon>Multicrustacea</taxon>
        <taxon>Malacostraca</taxon>
        <taxon>Eumalacostraca</taxon>
        <taxon>Peracarida</taxon>
        <taxon>Amphipoda</taxon>
        <taxon>Senticaudata</taxon>
        <taxon>Talitrida</taxon>
        <taxon>Talitroidea</taxon>
        <taxon>Hyalellidae</taxon>
        <taxon>Hyalella</taxon>
    </lineage>
</organism>
<accession>A0A8B7NCG6</accession>
<dbReference type="InterPro" id="IPR036682">
    <property type="entry name" value="OS_D_A10/PebIII_sf"/>
</dbReference>
<feature type="region of interest" description="Disordered" evidence="1">
    <location>
        <begin position="38"/>
        <end position="90"/>
    </location>
</feature>
<reference evidence="4" key="1">
    <citation type="submission" date="2025-08" db="UniProtKB">
        <authorList>
            <consortium name="RefSeq"/>
        </authorList>
    </citation>
    <scope>IDENTIFICATION</scope>
    <source>
        <tissue evidence="4">Whole organism</tissue>
    </source>
</reference>
<evidence type="ECO:0000256" key="1">
    <source>
        <dbReference type="SAM" id="MobiDB-lite"/>
    </source>
</evidence>
<evidence type="ECO:0000313" key="4">
    <source>
        <dbReference type="RefSeq" id="XP_018011285.1"/>
    </source>
</evidence>
<dbReference type="RefSeq" id="XP_018011285.1">
    <property type="nucleotide sequence ID" value="XM_018155796.2"/>
</dbReference>
<proteinExistence type="predicted"/>
<keyword evidence="2" id="KW-0732">Signal</keyword>
<protein>
    <submittedName>
        <fullName evidence="4">Uncharacterized protein LOC108668556</fullName>
    </submittedName>
</protein>
<sequence>MKLNALSFTLATALCMASLSIPTVAQGNLLLAARVKRQSRTSEAVSPARRLPDPNNNQRQGTPQQTRPTSTNQPQQPAGQTKASSTAGKISLKDYPDNVPLTQMTPELLESFLASEEDVILLTRCFENFKTCRYTHAINLIKQLQELGIGGRCKGCTPKEQDHLDNMIYQFIQKFITRYPRYWRSIVPNIGRFLVPRSS</sequence>
<dbReference type="GeneID" id="108668556"/>
<dbReference type="KEGG" id="hazt:108668556"/>
<evidence type="ECO:0000313" key="3">
    <source>
        <dbReference type="Proteomes" id="UP000694843"/>
    </source>
</evidence>
<feature type="chain" id="PRO_5034927138" evidence="2">
    <location>
        <begin position="28"/>
        <end position="199"/>
    </location>
</feature>
<gene>
    <name evidence="4" type="primary">LOC108668556</name>
</gene>
<feature type="compositionally biased region" description="Low complexity" evidence="1">
    <location>
        <begin position="54"/>
        <end position="69"/>
    </location>
</feature>
<evidence type="ECO:0000256" key="2">
    <source>
        <dbReference type="SAM" id="SignalP"/>
    </source>
</evidence>
<feature type="signal peptide" evidence="2">
    <location>
        <begin position="1"/>
        <end position="27"/>
    </location>
</feature>
<name>A0A8B7NCG6_HYAAZ</name>